<evidence type="ECO:0000256" key="4">
    <source>
        <dbReference type="ARBA" id="ARBA00022801"/>
    </source>
</evidence>
<evidence type="ECO:0000256" key="2">
    <source>
        <dbReference type="ARBA" id="ARBA00013081"/>
    </source>
</evidence>
<gene>
    <name evidence="11" type="ORF">BMW23_0931</name>
</gene>
<dbReference type="EMBL" id="MF782455">
    <property type="protein sequence ID" value="ATZ80976.1"/>
    <property type="molecule type" value="Genomic_DNA"/>
</dbReference>
<comment type="catalytic activity">
    <reaction evidence="7">
        <text>O-phospho-L-seryl-[protein] + H2O = L-seryl-[protein] + phosphate</text>
        <dbReference type="Rhea" id="RHEA:20629"/>
        <dbReference type="Rhea" id="RHEA-COMP:9863"/>
        <dbReference type="Rhea" id="RHEA-COMP:11604"/>
        <dbReference type="ChEBI" id="CHEBI:15377"/>
        <dbReference type="ChEBI" id="CHEBI:29999"/>
        <dbReference type="ChEBI" id="CHEBI:43474"/>
        <dbReference type="ChEBI" id="CHEBI:83421"/>
        <dbReference type="EC" id="3.1.3.16"/>
    </reaction>
</comment>
<keyword evidence="5" id="KW-0904">Protein phosphatase</keyword>
<protein>
    <recommendedName>
        <fullName evidence="2">protein-serine/threonine phosphatase</fullName>
        <ecNumber evidence="2">3.1.3.16</ecNumber>
    </recommendedName>
</protein>
<evidence type="ECO:0000256" key="5">
    <source>
        <dbReference type="ARBA" id="ARBA00022912"/>
    </source>
</evidence>
<name>A0A2H4UVT0_9VIRU</name>
<evidence type="ECO:0000259" key="10">
    <source>
        <dbReference type="SMART" id="SM00156"/>
    </source>
</evidence>
<dbReference type="EC" id="3.1.3.16" evidence="2"/>
<proteinExistence type="predicted"/>
<dbReference type="Proteomes" id="UP000240325">
    <property type="component" value="Segment"/>
</dbReference>
<dbReference type="CDD" id="cd00144">
    <property type="entry name" value="MPP_PPP_family"/>
    <property type="match status" value="1"/>
</dbReference>
<dbReference type="InterPro" id="IPR029052">
    <property type="entry name" value="Metallo-depent_PP-like"/>
</dbReference>
<dbReference type="Gene3D" id="3.60.21.10">
    <property type="match status" value="1"/>
</dbReference>
<evidence type="ECO:0000256" key="8">
    <source>
        <dbReference type="ARBA" id="ARBA00048336"/>
    </source>
</evidence>
<dbReference type="InterPro" id="IPR006186">
    <property type="entry name" value="Ser/Thr-sp_prot-phosphatase"/>
</dbReference>
<evidence type="ECO:0000256" key="1">
    <source>
        <dbReference type="ARBA" id="ARBA00001936"/>
    </source>
</evidence>
<keyword evidence="9" id="KW-0472">Membrane</keyword>
<evidence type="ECO:0000256" key="9">
    <source>
        <dbReference type="SAM" id="Phobius"/>
    </source>
</evidence>
<keyword evidence="4" id="KW-0378">Hydrolase</keyword>
<feature type="transmembrane region" description="Helical" evidence="9">
    <location>
        <begin position="91"/>
        <end position="112"/>
    </location>
</feature>
<comment type="cofactor">
    <cofactor evidence="1">
        <name>Mn(2+)</name>
        <dbReference type="ChEBI" id="CHEBI:29035"/>
    </cofactor>
</comment>
<dbReference type="InterPro" id="IPR004843">
    <property type="entry name" value="Calcineurin-like_PHP"/>
</dbReference>
<dbReference type="PRINTS" id="PR00114">
    <property type="entry name" value="STPHPHTASE"/>
</dbReference>
<feature type="transmembrane region" description="Helical" evidence="9">
    <location>
        <begin position="132"/>
        <end position="154"/>
    </location>
</feature>
<evidence type="ECO:0000313" key="11">
    <source>
        <dbReference type="EMBL" id="ATZ80976.1"/>
    </source>
</evidence>
<comment type="catalytic activity">
    <reaction evidence="8">
        <text>O-phospho-L-threonyl-[protein] + H2O = L-threonyl-[protein] + phosphate</text>
        <dbReference type="Rhea" id="RHEA:47004"/>
        <dbReference type="Rhea" id="RHEA-COMP:11060"/>
        <dbReference type="Rhea" id="RHEA-COMP:11605"/>
        <dbReference type="ChEBI" id="CHEBI:15377"/>
        <dbReference type="ChEBI" id="CHEBI:30013"/>
        <dbReference type="ChEBI" id="CHEBI:43474"/>
        <dbReference type="ChEBI" id="CHEBI:61977"/>
        <dbReference type="EC" id="3.1.3.16"/>
    </reaction>
</comment>
<keyword evidence="3" id="KW-0479">Metal-binding</keyword>
<evidence type="ECO:0000313" key="12">
    <source>
        <dbReference type="Proteomes" id="UP000240325"/>
    </source>
</evidence>
<dbReference type="GO" id="GO:0046872">
    <property type="term" value="F:metal ion binding"/>
    <property type="evidence" value="ECO:0007669"/>
    <property type="project" value="UniProtKB-KW"/>
</dbReference>
<accession>A0A2H4UVT0</accession>
<keyword evidence="9" id="KW-0812">Transmembrane</keyword>
<feature type="domain" description="Serine/threonine specific protein phosphatases" evidence="10">
    <location>
        <begin position="58"/>
        <end position="360"/>
    </location>
</feature>
<dbReference type="PANTHER" id="PTHR11668">
    <property type="entry name" value="SERINE/THREONINE PROTEIN PHOSPHATASE"/>
    <property type="match status" value="1"/>
</dbReference>
<evidence type="ECO:0000256" key="6">
    <source>
        <dbReference type="ARBA" id="ARBA00023211"/>
    </source>
</evidence>
<evidence type="ECO:0000256" key="7">
    <source>
        <dbReference type="ARBA" id="ARBA00047761"/>
    </source>
</evidence>
<dbReference type="Pfam" id="PF00149">
    <property type="entry name" value="Metallophos"/>
    <property type="match status" value="1"/>
</dbReference>
<dbReference type="SMART" id="SM00156">
    <property type="entry name" value="PP2Ac"/>
    <property type="match status" value="1"/>
</dbReference>
<sequence length="381" mass="43906">MLRYKSYYPDYTCLNNSPSQINDINILNFNEIINEISSLTDNSDVKNLVLNIISKRELSIQDFDIVCDIVNKKFNIFCHKKVQHINTKERLYVIGDIHGSLNSLLIYFLISGGIKNNVFVFLGDYLDRGDNGLEVICLIVLLRILYPTQIYIIIGNHELRSVYKINGTYREFARKLNTQTKYDPFDFQNPINIYLNKLDEIINGMCFCIVINDKIFCCHGCPTESTDLLELDTVEIPKEIDPFIMQEYTPNHNLMNQNLEDLLWSDPCSLNGERSAHSPRGCGKLVPLTIIENFLKINKFDLLLRAHQCTQTGIFRHSDFCITLFGTPNYCGVNNNAGCCVIDGSYKTYKFLSFSSDDVKKYIPDEQSTQKNNEIFKEYFG</sequence>
<dbReference type="SUPFAM" id="SSF56300">
    <property type="entry name" value="Metallo-dependent phosphatases"/>
    <property type="match status" value="1"/>
</dbReference>
<organism evidence="11">
    <name type="scientific">Bodo saltans virus</name>
    <dbReference type="NCBI Taxonomy" id="2024608"/>
    <lineage>
        <taxon>Viruses</taxon>
        <taxon>Varidnaviria</taxon>
        <taxon>Bamfordvirae</taxon>
        <taxon>Nucleocytoviricota</taxon>
        <taxon>Megaviricetes</taxon>
        <taxon>Imitervirales</taxon>
        <taxon>Mimiviridae</taxon>
        <taxon>Klosneuvirinae</taxon>
        <taxon>Theiavirus</taxon>
        <taxon>Theiavirus salishense</taxon>
    </lineage>
</organism>
<reference evidence="11" key="1">
    <citation type="journal article" date="2017" name="Elife">
        <title>The kinetoplastid-infecting Bodo saltans virus (BsV), a window into the most abundant giant viruses in the sea.</title>
        <authorList>
            <person name="Deeg C.M."/>
            <person name="Chow C.-E.T."/>
            <person name="Suttle C.A."/>
        </authorList>
    </citation>
    <scope>NUCLEOTIDE SEQUENCE</scope>
    <source>
        <strain evidence="11">NG1</strain>
    </source>
</reference>
<evidence type="ECO:0000256" key="3">
    <source>
        <dbReference type="ARBA" id="ARBA00022723"/>
    </source>
</evidence>
<keyword evidence="12" id="KW-1185">Reference proteome</keyword>
<keyword evidence="9" id="KW-1133">Transmembrane helix</keyword>
<dbReference type="GO" id="GO:0004722">
    <property type="term" value="F:protein serine/threonine phosphatase activity"/>
    <property type="evidence" value="ECO:0007669"/>
    <property type="project" value="UniProtKB-EC"/>
</dbReference>
<dbReference type="InterPro" id="IPR050341">
    <property type="entry name" value="PP1_catalytic_subunit"/>
</dbReference>
<keyword evidence="6" id="KW-0464">Manganese</keyword>
<dbReference type="PANTHER" id="PTHR11668:SF300">
    <property type="entry name" value="SERINE_THREONINE-PROTEIN PHOSPHATASE"/>
    <property type="match status" value="1"/>
</dbReference>